<protein>
    <submittedName>
        <fullName evidence="1">Unannotated protein</fullName>
    </submittedName>
</protein>
<proteinExistence type="predicted"/>
<organism evidence="1">
    <name type="scientific">freshwater metagenome</name>
    <dbReference type="NCBI Taxonomy" id="449393"/>
    <lineage>
        <taxon>unclassified sequences</taxon>
        <taxon>metagenomes</taxon>
        <taxon>ecological metagenomes</taxon>
    </lineage>
</organism>
<evidence type="ECO:0000313" key="1">
    <source>
        <dbReference type="EMBL" id="CAB4568211.1"/>
    </source>
</evidence>
<dbReference type="EMBL" id="CAEZTJ010000067">
    <property type="protein sequence ID" value="CAB4568211.1"/>
    <property type="molecule type" value="Genomic_DNA"/>
</dbReference>
<name>A0A6J6DVM7_9ZZZZ</name>
<accession>A0A6J6DVM7</accession>
<gene>
    <name evidence="1" type="ORF">UFOPK1650_00566</name>
</gene>
<sequence>MFYSVMTLGEWAPSLLDRLFKVYFSPIFRGIASYVFHQLIGMWAAR</sequence>
<reference evidence="1" key="1">
    <citation type="submission" date="2020-05" db="EMBL/GenBank/DDBJ databases">
        <authorList>
            <person name="Chiriac C."/>
            <person name="Salcher M."/>
            <person name="Ghai R."/>
            <person name="Kavagutti S V."/>
        </authorList>
    </citation>
    <scope>NUCLEOTIDE SEQUENCE</scope>
</reference>
<dbReference type="AlphaFoldDB" id="A0A6J6DVM7"/>